<dbReference type="Pfam" id="PF12937">
    <property type="entry name" value="F-box-like"/>
    <property type="match status" value="1"/>
</dbReference>
<sequence>MVWRFEMETSTDFLKWLDTDVCLKIFSCLDDPSDLIRAGSVSRSWFKFVIANGVCKQLCLRMFPQFSSVACVIEPSYGMKKTVDVGSSNSMEWETLERDHKVYASLVRALTTAVESDCISQAISASSTDNYPQESILNTLFARDRIHRRASYWSSKGQADPVVPETLIYKLIPGLCLITEVNIQPFQAYFQWGLPIYSAKSVRFRMGHPKSPVDTEKDLMDLPLQQPADDKFTWTYTSQEFPMAQENCLQSFKLPEPVLCIGGFLQIELLGRVQRQEMDGLFYLCVSHVQVLGQSLFPAFDIEILEPSGKFLLKFCPKDRYRASPCLLHGEPWAIPRELPALPSNLVQGNLRHLEQLLNMLHGNELGVEPYEWDDEDNELDDLLIF</sequence>
<dbReference type="OrthoDB" id="63379at2759"/>
<name>A0A5J4ZTT9_9ASTE</name>
<dbReference type="InterPro" id="IPR001810">
    <property type="entry name" value="F-box_dom"/>
</dbReference>
<keyword evidence="3" id="KW-1185">Reference proteome</keyword>
<dbReference type="AlphaFoldDB" id="A0A5J4ZTT9"/>
<accession>A0A5J4ZTT9</accession>
<protein>
    <recommendedName>
        <fullName evidence="1">F-box domain-containing protein</fullName>
    </recommendedName>
</protein>
<dbReference type="CDD" id="cd09917">
    <property type="entry name" value="F-box_SF"/>
    <property type="match status" value="1"/>
</dbReference>
<dbReference type="SUPFAM" id="SSF81383">
    <property type="entry name" value="F-box domain"/>
    <property type="match status" value="1"/>
</dbReference>
<dbReference type="InterPro" id="IPR055336">
    <property type="entry name" value="At4g00755-like"/>
</dbReference>
<dbReference type="PANTHER" id="PTHR39741:SF14">
    <property type="entry name" value="F-BOX DOMAIN-CONTAINING PROTEIN"/>
    <property type="match status" value="1"/>
</dbReference>
<evidence type="ECO:0000313" key="3">
    <source>
        <dbReference type="Proteomes" id="UP000325577"/>
    </source>
</evidence>
<gene>
    <name evidence="2" type="ORF">F0562_014833</name>
</gene>
<organism evidence="2 3">
    <name type="scientific">Nyssa sinensis</name>
    <dbReference type="NCBI Taxonomy" id="561372"/>
    <lineage>
        <taxon>Eukaryota</taxon>
        <taxon>Viridiplantae</taxon>
        <taxon>Streptophyta</taxon>
        <taxon>Embryophyta</taxon>
        <taxon>Tracheophyta</taxon>
        <taxon>Spermatophyta</taxon>
        <taxon>Magnoliopsida</taxon>
        <taxon>eudicotyledons</taxon>
        <taxon>Gunneridae</taxon>
        <taxon>Pentapetalae</taxon>
        <taxon>asterids</taxon>
        <taxon>Cornales</taxon>
        <taxon>Nyssaceae</taxon>
        <taxon>Nyssa</taxon>
    </lineage>
</organism>
<evidence type="ECO:0000313" key="2">
    <source>
        <dbReference type="EMBL" id="KAA8520577.1"/>
    </source>
</evidence>
<dbReference type="InterPro" id="IPR036047">
    <property type="entry name" value="F-box-like_dom_sf"/>
</dbReference>
<dbReference type="Proteomes" id="UP000325577">
    <property type="component" value="Linkage Group LG6"/>
</dbReference>
<reference evidence="2 3" key="1">
    <citation type="submission" date="2019-09" db="EMBL/GenBank/DDBJ databases">
        <title>A chromosome-level genome assembly of the Chinese tupelo Nyssa sinensis.</title>
        <authorList>
            <person name="Yang X."/>
            <person name="Kang M."/>
            <person name="Yang Y."/>
            <person name="Xiong H."/>
            <person name="Wang M."/>
            <person name="Zhang Z."/>
            <person name="Wang Z."/>
            <person name="Wu H."/>
            <person name="Ma T."/>
            <person name="Liu J."/>
            <person name="Xi Z."/>
        </authorList>
    </citation>
    <scope>NUCLEOTIDE SEQUENCE [LARGE SCALE GENOMIC DNA]</scope>
    <source>
        <strain evidence="2">J267</strain>
        <tissue evidence="2">Leaf</tissue>
    </source>
</reference>
<feature type="domain" description="F-box" evidence="1">
    <location>
        <begin position="20"/>
        <end position="60"/>
    </location>
</feature>
<evidence type="ECO:0000259" key="1">
    <source>
        <dbReference type="Pfam" id="PF12937"/>
    </source>
</evidence>
<dbReference type="PANTHER" id="PTHR39741">
    <property type="entry name" value="F-BOX DOMAIN CONTAINING PROTEIN, EXPRESSED"/>
    <property type="match status" value="1"/>
</dbReference>
<dbReference type="Gene3D" id="1.20.1280.50">
    <property type="match status" value="1"/>
</dbReference>
<proteinExistence type="predicted"/>
<dbReference type="EMBL" id="CM018049">
    <property type="protein sequence ID" value="KAA8520577.1"/>
    <property type="molecule type" value="Genomic_DNA"/>
</dbReference>